<evidence type="ECO:0000259" key="4">
    <source>
        <dbReference type="SMART" id="SM00736"/>
    </source>
</evidence>
<protein>
    <recommendedName>
        <fullName evidence="4">Dystroglycan-type cadherin-like domain-containing protein</fullName>
    </recommendedName>
</protein>
<accession>A0A319E5E8</accession>
<evidence type="ECO:0000313" key="6">
    <source>
        <dbReference type="Proteomes" id="UP000247810"/>
    </source>
</evidence>
<dbReference type="InterPro" id="IPR015919">
    <property type="entry name" value="Cadherin-like_sf"/>
</dbReference>
<dbReference type="Pfam" id="PF05345">
    <property type="entry name" value="He_PIG"/>
    <property type="match status" value="3"/>
</dbReference>
<feature type="domain" description="Dystroglycan-type cadherin-like" evidence="4">
    <location>
        <begin position="20"/>
        <end position="117"/>
    </location>
</feature>
<organism evidence="5 6">
    <name type="scientific">Aspergillus ellipticus CBS 707.79</name>
    <dbReference type="NCBI Taxonomy" id="1448320"/>
    <lineage>
        <taxon>Eukaryota</taxon>
        <taxon>Fungi</taxon>
        <taxon>Dikarya</taxon>
        <taxon>Ascomycota</taxon>
        <taxon>Pezizomycotina</taxon>
        <taxon>Eurotiomycetes</taxon>
        <taxon>Eurotiomycetidae</taxon>
        <taxon>Eurotiales</taxon>
        <taxon>Aspergillaceae</taxon>
        <taxon>Aspergillus</taxon>
        <taxon>Aspergillus subgen. Circumdati</taxon>
    </lineage>
</organism>
<dbReference type="VEuPathDB" id="FungiDB:BO71DRAFT_439994"/>
<proteinExistence type="predicted"/>
<dbReference type="EMBL" id="KZ825847">
    <property type="protein sequence ID" value="PYH95838.1"/>
    <property type="molecule type" value="Genomic_DNA"/>
</dbReference>
<feature type="signal peptide" evidence="3">
    <location>
        <begin position="1"/>
        <end position="17"/>
    </location>
</feature>
<keyword evidence="2" id="KW-0812">Transmembrane</keyword>
<feature type="region of interest" description="Disordered" evidence="1">
    <location>
        <begin position="926"/>
        <end position="945"/>
    </location>
</feature>
<dbReference type="Gene3D" id="2.60.40.10">
    <property type="entry name" value="Immunoglobulins"/>
    <property type="match status" value="3"/>
</dbReference>
<reference evidence="5 6" key="1">
    <citation type="submission" date="2018-02" db="EMBL/GenBank/DDBJ databases">
        <title>The genomes of Aspergillus section Nigri reveals drivers in fungal speciation.</title>
        <authorList>
            <consortium name="DOE Joint Genome Institute"/>
            <person name="Vesth T.C."/>
            <person name="Nybo J."/>
            <person name="Theobald S."/>
            <person name="Brandl J."/>
            <person name="Frisvad J.C."/>
            <person name="Nielsen K.F."/>
            <person name="Lyhne E.K."/>
            <person name="Kogle M.E."/>
            <person name="Kuo A."/>
            <person name="Riley R."/>
            <person name="Clum A."/>
            <person name="Nolan M."/>
            <person name="Lipzen A."/>
            <person name="Salamov A."/>
            <person name="Henrissat B."/>
            <person name="Wiebenga A."/>
            <person name="De vries R.P."/>
            <person name="Grigoriev I.V."/>
            <person name="Mortensen U.H."/>
            <person name="Andersen M.R."/>
            <person name="Baker S.E."/>
        </authorList>
    </citation>
    <scope>NUCLEOTIDE SEQUENCE [LARGE SCALE GENOMIC DNA]</scope>
    <source>
        <strain evidence="5 6">CBS 707.79</strain>
    </source>
</reference>
<dbReference type="GO" id="GO:0005509">
    <property type="term" value="F:calcium ion binding"/>
    <property type="evidence" value="ECO:0007669"/>
    <property type="project" value="InterPro"/>
</dbReference>
<feature type="chain" id="PRO_5016255724" description="Dystroglycan-type cadherin-like domain-containing protein" evidence="3">
    <location>
        <begin position="18"/>
        <end position="945"/>
    </location>
</feature>
<feature type="region of interest" description="Disordered" evidence="1">
    <location>
        <begin position="406"/>
        <end position="428"/>
    </location>
</feature>
<dbReference type="GO" id="GO:0016020">
    <property type="term" value="C:membrane"/>
    <property type="evidence" value="ECO:0007669"/>
    <property type="project" value="InterPro"/>
</dbReference>
<dbReference type="SUPFAM" id="SSF49313">
    <property type="entry name" value="Cadherin-like"/>
    <property type="match status" value="4"/>
</dbReference>
<dbReference type="Proteomes" id="UP000247810">
    <property type="component" value="Unassembled WGS sequence"/>
</dbReference>
<dbReference type="InterPro" id="IPR013783">
    <property type="entry name" value="Ig-like_fold"/>
</dbReference>
<gene>
    <name evidence="5" type="ORF">BO71DRAFT_439994</name>
</gene>
<keyword evidence="3" id="KW-0732">Signal</keyword>
<dbReference type="OrthoDB" id="10264738at2759"/>
<dbReference type="SMART" id="SM00736">
    <property type="entry name" value="CADG"/>
    <property type="match status" value="2"/>
</dbReference>
<name>A0A319E5E8_9EURO</name>
<keyword evidence="6" id="KW-1185">Reference proteome</keyword>
<feature type="domain" description="Dystroglycan-type cadherin-like" evidence="4">
    <location>
        <begin position="127"/>
        <end position="227"/>
    </location>
</feature>
<dbReference type="AlphaFoldDB" id="A0A319E5E8"/>
<feature type="transmembrane region" description="Helical" evidence="2">
    <location>
        <begin position="435"/>
        <end position="457"/>
    </location>
</feature>
<evidence type="ECO:0000313" key="5">
    <source>
        <dbReference type="EMBL" id="PYH95838.1"/>
    </source>
</evidence>
<evidence type="ECO:0000256" key="2">
    <source>
        <dbReference type="SAM" id="Phobius"/>
    </source>
</evidence>
<keyword evidence="2" id="KW-1133">Transmembrane helix</keyword>
<evidence type="ECO:0000256" key="3">
    <source>
        <dbReference type="SAM" id="SignalP"/>
    </source>
</evidence>
<dbReference type="STRING" id="1448320.A0A319E5E8"/>
<evidence type="ECO:0000256" key="1">
    <source>
        <dbReference type="SAM" id="MobiDB-lite"/>
    </source>
</evidence>
<sequence>MALVALALLSILSTVNAALQVSYPVNAQLPPVARVSQPFEFVFSQGTFAGSSSQTHYSLSNAPSWLQIDSQSRTLSGTPQKEDQGSPKFNLVASDGSGSASMEVTLVVTTDDGPKAGKPLFPQLEEMGATSAPNTIFIHSGDSFSLSFEPDTFTNTRPSTVYYGTSPDNAPLPSWVGFDQASLRFSGATPASGPQTFSFNLVASDVAGFSAAIMTFEMTVSQHILAFNRSTQTFFLSRGKQFASPQFASNLTLDGHVVMNNDLSDVHVDSPDWLSLDKKTMSLSGTPPADATDQNVTISVTDSYHDVATLIVSLQFSQFFHNNTDGCEAVIGEYFMFVFDDSILTNGSVQLDVDWDQDLPWLHYNRGNKTLYGQVPSDIDPASFHINITAREETAEDTRQFTINTVSEGDTAAQGPVDSADSGHGSSAHGGKAGIIAIAVVVPFVFLSTVILLFCCWRHKRKAAAAAAAPPEDGQSSEKALSTQPDGGGFPRCQRFEETTQGEPPEMVRSPSPSSKPPKLELPLWSASPLGVTGHIQDAADKENTFPGSTIEWDFAPLRGPEQEEIKPVEEAPTQPKRLSFQGSPTLRRRTTANSRKREPLRSIQPRRSLKRNSTASRSRRYSKRSSGISTVASGLPVRLSGAGHGAGVFGPPGHGVVRMSWQNTQAGFHSDESDVENLAPLFPRPPPRTRESSEYPKRLSLRTVEPDTLTISEADSLEAFVHSRAKSRNSSNPLFAGQFGRRGSSGGRALERARSTVSRADTLASSNYVDNEYRHSIQDRPWSTAMSASIYTDDNRQSAYLHCLSEESLDVPMPVPVGKLPSQSSLAQNYSDAIAPLPRPYSEASLNSTRRFYGGGMSGKENDPPYEQHIGGTRPWFQATSYSHGDMPGTGPALRHSPSFFSIPYDNRSRRVSLNRVPERDWNEQRTLPRDLTGSERSDSVAFM</sequence>
<feature type="region of interest" description="Disordered" evidence="1">
    <location>
        <begin position="467"/>
        <end position="523"/>
    </location>
</feature>
<feature type="region of interest" description="Disordered" evidence="1">
    <location>
        <begin position="72"/>
        <end position="96"/>
    </location>
</feature>
<feature type="region of interest" description="Disordered" evidence="1">
    <location>
        <begin position="733"/>
        <end position="758"/>
    </location>
</feature>
<keyword evidence="2" id="KW-0472">Membrane</keyword>
<dbReference type="InterPro" id="IPR006644">
    <property type="entry name" value="Cadg"/>
</dbReference>
<feature type="compositionally biased region" description="Low complexity" evidence="1">
    <location>
        <begin position="417"/>
        <end position="428"/>
    </location>
</feature>
<feature type="region of interest" description="Disordered" evidence="1">
    <location>
        <begin position="565"/>
        <end position="630"/>
    </location>
</feature>